<proteinExistence type="predicted"/>
<keyword evidence="2" id="KW-0732">Signal</keyword>
<evidence type="ECO:0000313" key="4">
    <source>
        <dbReference type="Proteomes" id="UP000266841"/>
    </source>
</evidence>
<gene>
    <name evidence="3" type="ORF">THAOC_04020</name>
</gene>
<feature type="chain" id="PRO_5003837780" evidence="2">
    <location>
        <begin position="22"/>
        <end position="404"/>
    </location>
</feature>
<dbReference type="AlphaFoldDB" id="K0TB24"/>
<comment type="caution">
    <text evidence="3">The sequence shown here is derived from an EMBL/GenBank/DDBJ whole genome shotgun (WGS) entry which is preliminary data.</text>
</comment>
<accession>K0TB24</accession>
<feature type="region of interest" description="Disordered" evidence="1">
    <location>
        <begin position="23"/>
        <end position="48"/>
    </location>
</feature>
<evidence type="ECO:0000256" key="2">
    <source>
        <dbReference type="SAM" id="SignalP"/>
    </source>
</evidence>
<keyword evidence="4" id="KW-1185">Reference proteome</keyword>
<evidence type="ECO:0000313" key="3">
    <source>
        <dbReference type="EMBL" id="EJK74314.1"/>
    </source>
</evidence>
<feature type="signal peptide" evidence="2">
    <location>
        <begin position="1"/>
        <end position="21"/>
    </location>
</feature>
<dbReference type="Proteomes" id="UP000266841">
    <property type="component" value="Unassembled WGS sequence"/>
</dbReference>
<evidence type="ECO:0000256" key="1">
    <source>
        <dbReference type="SAM" id="MobiDB-lite"/>
    </source>
</evidence>
<organism evidence="3 4">
    <name type="scientific">Thalassiosira oceanica</name>
    <name type="common">Marine diatom</name>
    <dbReference type="NCBI Taxonomy" id="159749"/>
    <lineage>
        <taxon>Eukaryota</taxon>
        <taxon>Sar</taxon>
        <taxon>Stramenopiles</taxon>
        <taxon>Ochrophyta</taxon>
        <taxon>Bacillariophyta</taxon>
        <taxon>Coscinodiscophyceae</taxon>
        <taxon>Thalassiosirophycidae</taxon>
        <taxon>Thalassiosirales</taxon>
        <taxon>Thalassiosiraceae</taxon>
        <taxon>Thalassiosira</taxon>
    </lineage>
</organism>
<reference evidence="3 4" key="1">
    <citation type="journal article" date="2012" name="Genome Biol.">
        <title>Genome and low-iron response of an oceanic diatom adapted to chronic iron limitation.</title>
        <authorList>
            <person name="Lommer M."/>
            <person name="Specht M."/>
            <person name="Roy A.S."/>
            <person name="Kraemer L."/>
            <person name="Andreson R."/>
            <person name="Gutowska M.A."/>
            <person name="Wolf J."/>
            <person name="Bergner S.V."/>
            <person name="Schilhabel M.B."/>
            <person name="Klostermeier U.C."/>
            <person name="Beiko R.G."/>
            <person name="Rosenstiel P."/>
            <person name="Hippler M."/>
            <person name="Laroche J."/>
        </authorList>
    </citation>
    <scope>NUCLEOTIDE SEQUENCE [LARGE SCALE GENOMIC DNA]</scope>
    <source>
        <strain evidence="3 4">CCMP1005</strain>
    </source>
</reference>
<name>K0TB24_THAOC</name>
<sequence>MRRSTVSFCCLLPALLAPNLASSVERAPEDRKTRRRRRSRYAAYAGTAATRSTRLDTTPAELRGRWVEILAASSAAGGDLQPRVRSETARYEAAEVLADRLLGEEQPCVAAGGPPSRGGVTFNFPAGVGDLSGPWRSVLAASSVLLLAALAGAVVASPFFRDAVTAANRSITPHLVPTVTVVRSSVRNAVLHVEALWYSRSYLLRHFNRVRPLPFLYKLIRKCVIIECWRHIWLRVYQLTRYMWKGTTSNAKTAYVRVVPAWIRRGVKSMFKSMVQSQVHGLVGSAAETVLEGVTFESWVGYASAGDVGGDAAADVVIDSAAQGLEATVTDALETSLQGSDLVDSVVSGCADSMDGVAEEAIESIAESASDAVESVVDNILESIDSSVSEGVDVIAEVANSIEM</sequence>
<protein>
    <submittedName>
        <fullName evidence="3">Uncharacterized protein</fullName>
    </submittedName>
</protein>
<dbReference type="EMBL" id="AGNL01003796">
    <property type="protein sequence ID" value="EJK74314.1"/>
    <property type="molecule type" value="Genomic_DNA"/>
</dbReference>